<evidence type="ECO:0000313" key="18">
    <source>
        <dbReference type="EMBL" id="KAK4746350.1"/>
    </source>
</evidence>
<dbReference type="EC" id="3.2.1.39" evidence="4"/>
<keyword evidence="12" id="KW-0325">Glycoprotein</keyword>
<evidence type="ECO:0000256" key="11">
    <source>
        <dbReference type="ARBA" id="ARBA00023157"/>
    </source>
</evidence>
<dbReference type="InterPro" id="IPR045298">
    <property type="entry name" value="Complex1_LYR_LYRM7"/>
</dbReference>
<dbReference type="InterPro" id="IPR000490">
    <property type="entry name" value="Glyco_hydro_17"/>
</dbReference>
<evidence type="ECO:0000256" key="2">
    <source>
        <dbReference type="ARBA" id="ARBA00004609"/>
    </source>
</evidence>
<gene>
    <name evidence="18" type="ORF">SAY87_012662</name>
</gene>
<evidence type="ECO:0000256" key="12">
    <source>
        <dbReference type="ARBA" id="ARBA00023180"/>
    </source>
</evidence>
<dbReference type="SMART" id="SM00768">
    <property type="entry name" value="X8"/>
    <property type="match status" value="1"/>
</dbReference>
<evidence type="ECO:0000256" key="4">
    <source>
        <dbReference type="ARBA" id="ARBA00012780"/>
    </source>
</evidence>
<dbReference type="Pfam" id="PF00332">
    <property type="entry name" value="Glyco_hydro_17"/>
    <property type="match status" value="1"/>
</dbReference>
<dbReference type="Proteomes" id="UP001345219">
    <property type="component" value="Chromosome 10"/>
</dbReference>
<dbReference type="GO" id="GO:0006952">
    <property type="term" value="P:defense response"/>
    <property type="evidence" value="ECO:0007669"/>
    <property type="project" value="UniProtKB-KW"/>
</dbReference>
<dbReference type="CDD" id="cd20267">
    <property type="entry name" value="Complex1_LYR_LYRM7"/>
    <property type="match status" value="1"/>
</dbReference>
<dbReference type="Gene3D" id="3.20.20.80">
    <property type="entry name" value="Glycosidases"/>
    <property type="match status" value="1"/>
</dbReference>
<dbReference type="InterPro" id="IPR044965">
    <property type="entry name" value="Glyco_hydro_17_plant"/>
</dbReference>
<comment type="catalytic activity">
    <reaction evidence="1">
        <text>Hydrolysis of (1-&gt;3)-beta-D-glucosidic linkages in (1-&gt;3)-beta-D-glucans.</text>
        <dbReference type="EC" id="3.2.1.39"/>
    </reaction>
</comment>
<evidence type="ECO:0000256" key="8">
    <source>
        <dbReference type="ARBA" id="ARBA00022801"/>
    </source>
</evidence>
<dbReference type="AlphaFoldDB" id="A0AAN7JJZ9"/>
<organism evidence="18 19">
    <name type="scientific">Trapa incisa</name>
    <dbReference type="NCBI Taxonomy" id="236973"/>
    <lineage>
        <taxon>Eukaryota</taxon>
        <taxon>Viridiplantae</taxon>
        <taxon>Streptophyta</taxon>
        <taxon>Embryophyta</taxon>
        <taxon>Tracheophyta</taxon>
        <taxon>Spermatophyta</taxon>
        <taxon>Magnoliopsida</taxon>
        <taxon>eudicotyledons</taxon>
        <taxon>Gunneridae</taxon>
        <taxon>Pentapetalae</taxon>
        <taxon>rosids</taxon>
        <taxon>malvids</taxon>
        <taxon>Myrtales</taxon>
        <taxon>Lythraceae</taxon>
        <taxon>Trapa</taxon>
    </lineage>
</organism>
<keyword evidence="8 16" id="KW-0378">Hydrolase</keyword>
<keyword evidence="13" id="KW-0449">Lipoprotein</keyword>
<dbReference type="GO" id="GO:0005739">
    <property type="term" value="C:mitochondrion"/>
    <property type="evidence" value="ECO:0007669"/>
    <property type="project" value="GOC"/>
</dbReference>
<evidence type="ECO:0000259" key="17">
    <source>
        <dbReference type="SMART" id="SM00768"/>
    </source>
</evidence>
<protein>
    <recommendedName>
        <fullName evidence="4">glucan endo-1,3-beta-D-glucosidase</fullName>
        <ecNumber evidence="4">3.2.1.39</ecNumber>
    </recommendedName>
</protein>
<dbReference type="GO" id="GO:0009506">
    <property type="term" value="C:plasmodesma"/>
    <property type="evidence" value="ECO:0007669"/>
    <property type="project" value="UniProtKB-ARBA"/>
</dbReference>
<evidence type="ECO:0000256" key="10">
    <source>
        <dbReference type="ARBA" id="ARBA00023136"/>
    </source>
</evidence>
<evidence type="ECO:0000256" key="16">
    <source>
        <dbReference type="RuleBase" id="RU004336"/>
    </source>
</evidence>
<dbReference type="FunFam" id="3.20.20.80:FF:000002">
    <property type="entry name" value="Glucan endo-1,3-beta-glucosidase 3"/>
    <property type="match status" value="1"/>
</dbReference>
<evidence type="ECO:0000256" key="9">
    <source>
        <dbReference type="ARBA" id="ARBA00022821"/>
    </source>
</evidence>
<sequence length="682" mass="74701">MGWRQTGLEDWARIGGGDWWRAVGDETDSRGASENHSFFITGKSVHRLTTEAILSPLLFDSDTIEGLLDRHVVKKEQSLDDEEAELQARQQLTSTRREALSSSCDLTHGVLWRDVLRDNARREFEEARFEKDPEVVTRLLFGGRDAVQSALEKHAEKQQLQITWTSEAVGKGDRQEYLRKSVKWKTDRQCCGRDKCVTGHLQKDEGDEKMALSVTEMEFPSSSYFLPLLLLSILAFAESNSIGVNYGRIADNLPAPQKVVELLKQSGITRIKLYDTDATVLSALANSNISVTVAMPNELLSSAAADQSFTDTWVQANIFKYFPATKIEAIAVGNEVFVDPRNTTGFLVPAMKNVHSSLVKLKLDYNISISSPIALTALQSSYPTSSGSFNSTLTGPVIVPMLDFLRKTGSYLMVNAYPFFAYSGNADKISIDYALFKENPGVVDSGNGLKYNSLFEAQVDAVYAALSALKYDDIRVVVTETGWPSKGDENEVGAGPENAAAYNGNLVRRVLTGNGTPLRPNFTLDVFMFALFNENQKPGPTSERNYGLFYPNEQRVYDIPLTMKDLGSGNQLVTASPEASTGGEVSTSAVAQTWCVANGNAPKEKLQAALDFACGEGGADCKPIHEGAACFSPNSLEAHASYAFNSYYQKKARAAGSCYFSGVAYLVTQPPKYGTCVFPTGY</sequence>
<keyword evidence="14 16" id="KW-0326">Glycosidase</keyword>
<keyword evidence="6" id="KW-0336">GPI-anchor</keyword>
<keyword evidence="9" id="KW-0611">Plant defense</keyword>
<dbReference type="Gene3D" id="1.20.58.1040">
    <property type="match status" value="1"/>
</dbReference>
<comment type="subcellular location">
    <subcellularLocation>
        <location evidence="2">Cell membrane</location>
        <topology evidence="2">Lipid-anchor</topology>
        <topology evidence="2">GPI-anchor</topology>
    </subcellularLocation>
</comment>
<dbReference type="GO" id="GO:0005886">
    <property type="term" value="C:plasma membrane"/>
    <property type="evidence" value="ECO:0007669"/>
    <property type="project" value="UniProtKB-SubCell"/>
</dbReference>
<dbReference type="GO" id="GO:0005975">
    <property type="term" value="P:carbohydrate metabolic process"/>
    <property type="evidence" value="ECO:0007669"/>
    <property type="project" value="InterPro"/>
</dbReference>
<dbReference type="GO" id="GO:0098552">
    <property type="term" value="C:side of membrane"/>
    <property type="evidence" value="ECO:0007669"/>
    <property type="project" value="UniProtKB-KW"/>
</dbReference>
<keyword evidence="10" id="KW-0472">Membrane</keyword>
<keyword evidence="5" id="KW-1003">Cell membrane</keyword>
<comment type="similarity">
    <text evidence="3 15">Belongs to the glycosyl hydrolase 17 family.</text>
</comment>
<evidence type="ECO:0000256" key="6">
    <source>
        <dbReference type="ARBA" id="ARBA00022622"/>
    </source>
</evidence>
<feature type="domain" description="X8" evidence="17">
    <location>
        <begin position="593"/>
        <end position="678"/>
    </location>
</feature>
<accession>A0AAN7JJZ9</accession>
<evidence type="ECO:0000256" key="1">
    <source>
        <dbReference type="ARBA" id="ARBA00000382"/>
    </source>
</evidence>
<reference evidence="18 19" key="1">
    <citation type="journal article" date="2023" name="Hortic Res">
        <title>Pangenome of water caltrop reveals structural variations and asymmetric subgenome divergence after allopolyploidization.</title>
        <authorList>
            <person name="Zhang X."/>
            <person name="Chen Y."/>
            <person name="Wang L."/>
            <person name="Yuan Y."/>
            <person name="Fang M."/>
            <person name="Shi L."/>
            <person name="Lu R."/>
            <person name="Comes H.P."/>
            <person name="Ma Y."/>
            <person name="Chen Y."/>
            <person name="Huang G."/>
            <person name="Zhou Y."/>
            <person name="Zheng Z."/>
            <person name="Qiu Y."/>
        </authorList>
    </citation>
    <scope>NUCLEOTIDE SEQUENCE [LARGE SCALE GENOMIC DNA]</scope>
    <source>
        <tissue evidence="18">Roots</tissue>
    </source>
</reference>
<evidence type="ECO:0000256" key="15">
    <source>
        <dbReference type="RuleBase" id="RU004335"/>
    </source>
</evidence>
<evidence type="ECO:0000256" key="7">
    <source>
        <dbReference type="ARBA" id="ARBA00022729"/>
    </source>
</evidence>
<evidence type="ECO:0000256" key="3">
    <source>
        <dbReference type="ARBA" id="ARBA00008773"/>
    </source>
</evidence>
<comment type="caution">
    <text evidence="18">The sequence shown here is derived from an EMBL/GenBank/DDBJ whole genome shotgun (WGS) entry which is preliminary data.</text>
</comment>
<dbReference type="InterPro" id="IPR017853">
    <property type="entry name" value="GH"/>
</dbReference>
<keyword evidence="11" id="KW-1015">Disulfide bond</keyword>
<dbReference type="EMBL" id="JAXIOK010000021">
    <property type="protein sequence ID" value="KAK4746350.1"/>
    <property type="molecule type" value="Genomic_DNA"/>
</dbReference>
<dbReference type="PANTHER" id="PTHR32227">
    <property type="entry name" value="GLUCAN ENDO-1,3-BETA-GLUCOSIDASE BG1-RELATED-RELATED"/>
    <property type="match status" value="1"/>
</dbReference>
<keyword evidence="7" id="KW-0732">Signal</keyword>
<dbReference type="SUPFAM" id="SSF51445">
    <property type="entry name" value="(Trans)glycosidases"/>
    <property type="match status" value="1"/>
</dbReference>
<evidence type="ECO:0000313" key="19">
    <source>
        <dbReference type="Proteomes" id="UP001345219"/>
    </source>
</evidence>
<dbReference type="Pfam" id="PF07983">
    <property type="entry name" value="X8"/>
    <property type="match status" value="1"/>
</dbReference>
<evidence type="ECO:0000256" key="14">
    <source>
        <dbReference type="ARBA" id="ARBA00023295"/>
    </source>
</evidence>
<keyword evidence="19" id="KW-1185">Reference proteome</keyword>
<dbReference type="PROSITE" id="PS00587">
    <property type="entry name" value="GLYCOSYL_HYDROL_F17"/>
    <property type="match status" value="1"/>
</dbReference>
<dbReference type="GO" id="GO:0042973">
    <property type="term" value="F:glucan endo-1,3-beta-D-glucosidase activity"/>
    <property type="evidence" value="ECO:0007669"/>
    <property type="project" value="UniProtKB-EC"/>
</dbReference>
<evidence type="ECO:0000256" key="13">
    <source>
        <dbReference type="ARBA" id="ARBA00023288"/>
    </source>
</evidence>
<evidence type="ECO:0000256" key="5">
    <source>
        <dbReference type="ARBA" id="ARBA00022475"/>
    </source>
</evidence>
<dbReference type="GO" id="GO:0034551">
    <property type="term" value="P:mitochondrial respiratory chain complex III assembly"/>
    <property type="evidence" value="ECO:0007669"/>
    <property type="project" value="InterPro"/>
</dbReference>
<name>A0AAN7JJZ9_9MYRT</name>
<dbReference type="FunFam" id="1.20.58.1040:FF:000001">
    <property type="entry name" value="Glucan endo-1,3-beta-glucosidase 4"/>
    <property type="match status" value="1"/>
</dbReference>
<dbReference type="InterPro" id="IPR012946">
    <property type="entry name" value="X8"/>
</dbReference>
<proteinExistence type="inferred from homology"/>